<dbReference type="InterPro" id="IPR036388">
    <property type="entry name" value="WH-like_DNA-bd_sf"/>
</dbReference>
<keyword evidence="4" id="KW-0804">Transcription</keyword>
<reference evidence="7 8" key="1">
    <citation type="submission" date="2014-05" db="EMBL/GenBank/DDBJ databases">
        <title>Genome Sequence of Flavobacterium sp. EM1321.</title>
        <authorList>
            <person name="Shin S.-K."/>
            <person name="Yi H."/>
        </authorList>
    </citation>
    <scope>NUCLEOTIDE SEQUENCE [LARGE SCALE GENOMIC DNA]</scope>
    <source>
        <strain evidence="7 8">EM1321</strain>
    </source>
</reference>
<dbReference type="Gene3D" id="1.10.10.10">
    <property type="entry name" value="Winged helix-like DNA-binding domain superfamily/Winged helix DNA-binding domain"/>
    <property type="match status" value="1"/>
</dbReference>
<keyword evidence="2" id="KW-0805">Transcription regulation</keyword>
<dbReference type="PANTHER" id="PTHR43133:SF46">
    <property type="entry name" value="RNA POLYMERASE SIGMA-70 FACTOR ECF SUBFAMILY"/>
    <property type="match status" value="1"/>
</dbReference>
<dbReference type="AlphaFoldDB" id="A0A066WUV3"/>
<organism evidence="7 8">
    <name type="scientific">Flavobacterium seoulense</name>
    <dbReference type="NCBI Taxonomy" id="1492738"/>
    <lineage>
        <taxon>Bacteria</taxon>
        <taxon>Pseudomonadati</taxon>
        <taxon>Bacteroidota</taxon>
        <taxon>Flavobacteriia</taxon>
        <taxon>Flavobacteriales</taxon>
        <taxon>Flavobacteriaceae</taxon>
        <taxon>Flavobacterium</taxon>
    </lineage>
</organism>
<dbReference type="InterPro" id="IPR013249">
    <property type="entry name" value="RNA_pol_sigma70_r4_t2"/>
</dbReference>
<dbReference type="RefSeq" id="WP_035660627.1">
    <property type="nucleotide sequence ID" value="NZ_JNCA01000022.1"/>
</dbReference>
<protein>
    <submittedName>
        <fullName evidence="7">RNA polymerase subunit sigma-24</fullName>
    </submittedName>
</protein>
<dbReference type="OrthoDB" id="759001at2"/>
<dbReference type="InterPro" id="IPR007627">
    <property type="entry name" value="RNA_pol_sigma70_r2"/>
</dbReference>
<dbReference type="InterPro" id="IPR014327">
    <property type="entry name" value="RNA_pol_sigma70_bacteroid"/>
</dbReference>
<comment type="similarity">
    <text evidence="1">Belongs to the sigma-70 factor family. ECF subfamily.</text>
</comment>
<dbReference type="NCBIfam" id="TIGR02937">
    <property type="entry name" value="sigma70-ECF"/>
    <property type="match status" value="1"/>
</dbReference>
<dbReference type="InterPro" id="IPR013324">
    <property type="entry name" value="RNA_pol_sigma_r3/r4-like"/>
</dbReference>
<dbReference type="Pfam" id="PF04542">
    <property type="entry name" value="Sigma70_r2"/>
    <property type="match status" value="1"/>
</dbReference>
<dbReference type="InterPro" id="IPR013325">
    <property type="entry name" value="RNA_pol_sigma_r2"/>
</dbReference>
<dbReference type="SUPFAM" id="SSF88946">
    <property type="entry name" value="Sigma2 domain of RNA polymerase sigma factors"/>
    <property type="match status" value="1"/>
</dbReference>
<feature type="domain" description="RNA polymerase sigma factor 70 region 4 type 2" evidence="6">
    <location>
        <begin position="127"/>
        <end position="175"/>
    </location>
</feature>
<dbReference type="GO" id="GO:0016987">
    <property type="term" value="F:sigma factor activity"/>
    <property type="evidence" value="ECO:0007669"/>
    <property type="project" value="UniProtKB-KW"/>
</dbReference>
<dbReference type="PATRIC" id="fig|1492738.3.peg.2394"/>
<keyword evidence="3" id="KW-0731">Sigma factor</keyword>
<dbReference type="CDD" id="cd06171">
    <property type="entry name" value="Sigma70_r4"/>
    <property type="match status" value="1"/>
</dbReference>
<dbReference type="STRING" id="1492738.FEM21_24070"/>
<name>A0A066WUV3_9FLAO</name>
<keyword evidence="8" id="KW-1185">Reference proteome</keyword>
<gene>
    <name evidence="7" type="ORF">FEM21_24070</name>
</gene>
<sequence>MSETKAINNKVLVTALMEGNEKAFGMLFTMYCNDVYAYSLSMLKNQILAEEIVQDVFLNIWLHRERLNVDLSFKSYVFTITRNLTFNLISKVANSHKLKDEVFYVSQKSYSPIEDILADADYDAIKQKAIEQLPPKRRIIFEMSRNKEMSYEEISKELNISVSTVKGQMSKALAEIRTFLETHGDVTLLIILLSSRWLE</sequence>
<dbReference type="InterPro" id="IPR014284">
    <property type="entry name" value="RNA_pol_sigma-70_dom"/>
</dbReference>
<dbReference type="GO" id="GO:0003677">
    <property type="term" value="F:DNA binding"/>
    <property type="evidence" value="ECO:0007669"/>
    <property type="project" value="InterPro"/>
</dbReference>
<evidence type="ECO:0000259" key="6">
    <source>
        <dbReference type="Pfam" id="PF08281"/>
    </source>
</evidence>
<evidence type="ECO:0000256" key="2">
    <source>
        <dbReference type="ARBA" id="ARBA00023015"/>
    </source>
</evidence>
<dbReference type="SUPFAM" id="SSF88659">
    <property type="entry name" value="Sigma3 and sigma4 domains of RNA polymerase sigma factors"/>
    <property type="match status" value="1"/>
</dbReference>
<evidence type="ECO:0000256" key="3">
    <source>
        <dbReference type="ARBA" id="ARBA00023082"/>
    </source>
</evidence>
<dbReference type="PANTHER" id="PTHR43133">
    <property type="entry name" value="RNA POLYMERASE ECF-TYPE SIGMA FACTO"/>
    <property type="match status" value="1"/>
</dbReference>
<dbReference type="GO" id="GO:0006352">
    <property type="term" value="P:DNA-templated transcription initiation"/>
    <property type="evidence" value="ECO:0007669"/>
    <property type="project" value="InterPro"/>
</dbReference>
<evidence type="ECO:0000313" key="8">
    <source>
        <dbReference type="Proteomes" id="UP000027064"/>
    </source>
</evidence>
<dbReference type="Pfam" id="PF08281">
    <property type="entry name" value="Sigma70_r4_2"/>
    <property type="match status" value="1"/>
</dbReference>
<evidence type="ECO:0000259" key="5">
    <source>
        <dbReference type="Pfam" id="PF04542"/>
    </source>
</evidence>
<dbReference type="NCBIfam" id="TIGR02985">
    <property type="entry name" value="Sig70_bacteroi1"/>
    <property type="match status" value="1"/>
</dbReference>
<evidence type="ECO:0000256" key="4">
    <source>
        <dbReference type="ARBA" id="ARBA00023163"/>
    </source>
</evidence>
<proteinExistence type="inferred from homology"/>
<evidence type="ECO:0000313" key="7">
    <source>
        <dbReference type="EMBL" id="KDN54445.1"/>
    </source>
</evidence>
<dbReference type="Gene3D" id="1.10.1740.10">
    <property type="match status" value="1"/>
</dbReference>
<dbReference type="InterPro" id="IPR039425">
    <property type="entry name" value="RNA_pol_sigma-70-like"/>
</dbReference>
<feature type="domain" description="RNA polymerase sigma-70 region 2" evidence="5">
    <location>
        <begin position="27"/>
        <end position="91"/>
    </location>
</feature>
<dbReference type="eggNOG" id="COG1595">
    <property type="taxonomic scope" value="Bacteria"/>
</dbReference>
<dbReference type="Proteomes" id="UP000027064">
    <property type="component" value="Unassembled WGS sequence"/>
</dbReference>
<accession>A0A066WUV3</accession>
<evidence type="ECO:0000256" key="1">
    <source>
        <dbReference type="ARBA" id="ARBA00010641"/>
    </source>
</evidence>
<comment type="caution">
    <text evidence="7">The sequence shown here is derived from an EMBL/GenBank/DDBJ whole genome shotgun (WGS) entry which is preliminary data.</text>
</comment>
<dbReference type="EMBL" id="JNCA01000022">
    <property type="protein sequence ID" value="KDN54445.1"/>
    <property type="molecule type" value="Genomic_DNA"/>
</dbReference>